<evidence type="ECO:0000313" key="2">
    <source>
        <dbReference type="Proteomes" id="UP001292094"/>
    </source>
</evidence>
<keyword evidence="2" id="KW-1185">Reference proteome</keyword>
<accession>A0AAE1PCH7</accession>
<sequence>MKARQTALKYGNIFDAVFPEGANCRTYGKGSLVACHTSYSPSLPLSLRLFYTTLLVTSDMLRLALRFPRLFDTHCSRYELAGTS</sequence>
<dbReference type="Proteomes" id="UP001292094">
    <property type="component" value="Unassembled WGS sequence"/>
</dbReference>
<proteinExistence type="predicted"/>
<evidence type="ECO:0000313" key="1">
    <source>
        <dbReference type="EMBL" id="KAK4305893.1"/>
    </source>
</evidence>
<reference evidence="1" key="1">
    <citation type="submission" date="2023-11" db="EMBL/GenBank/DDBJ databases">
        <title>Genome assemblies of two species of porcelain crab, Petrolisthes cinctipes and Petrolisthes manimaculis (Anomura: Porcellanidae).</title>
        <authorList>
            <person name="Angst P."/>
        </authorList>
    </citation>
    <scope>NUCLEOTIDE SEQUENCE</scope>
    <source>
        <strain evidence="1">PB745_02</strain>
        <tissue evidence="1">Gill</tissue>
    </source>
</reference>
<name>A0AAE1PCH7_9EUCA</name>
<organism evidence="1 2">
    <name type="scientific">Petrolisthes manimaculis</name>
    <dbReference type="NCBI Taxonomy" id="1843537"/>
    <lineage>
        <taxon>Eukaryota</taxon>
        <taxon>Metazoa</taxon>
        <taxon>Ecdysozoa</taxon>
        <taxon>Arthropoda</taxon>
        <taxon>Crustacea</taxon>
        <taxon>Multicrustacea</taxon>
        <taxon>Malacostraca</taxon>
        <taxon>Eumalacostraca</taxon>
        <taxon>Eucarida</taxon>
        <taxon>Decapoda</taxon>
        <taxon>Pleocyemata</taxon>
        <taxon>Anomura</taxon>
        <taxon>Galatheoidea</taxon>
        <taxon>Porcellanidae</taxon>
        <taxon>Petrolisthes</taxon>
    </lineage>
</organism>
<dbReference type="AlphaFoldDB" id="A0AAE1PCH7"/>
<protein>
    <submittedName>
        <fullName evidence="1">Uncharacterized protein</fullName>
    </submittedName>
</protein>
<comment type="caution">
    <text evidence="1">The sequence shown here is derived from an EMBL/GenBank/DDBJ whole genome shotgun (WGS) entry which is preliminary data.</text>
</comment>
<dbReference type="EMBL" id="JAWZYT010002215">
    <property type="protein sequence ID" value="KAK4305893.1"/>
    <property type="molecule type" value="Genomic_DNA"/>
</dbReference>
<gene>
    <name evidence="1" type="ORF">Pmani_022245</name>
</gene>